<protein>
    <submittedName>
        <fullName evidence="2">HAE1 family hydrophobic/amphiphilic exporter-1</fullName>
    </submittedName>
</protein>
<dbReference type="SUPFAM" id="SSF82714">
    <property type="entry name" value="Multidrug efflux transporter AcrB TolC docking domain, DN and DC subdomains"/>
    <property type="match status" value="2"/>
</dbReference>
<feature type="transmembrane region" description="Helical" evidence="1">
    <location>
        <begin position="528"/>
        <end position="547"/>
    </location>
</feature>
<accession>A0A4R2L382</accession>
<evidence type="ECO:0000313" key="2">
    <source>
        <dbReference type="EMBL" id="TCO80954.1"/>
    </source>
</evidence>
<proteinExistence type="predicted"/>
<dbReference type="Gene3D" id="1.20.1640.10">
    <property type="entry name" value="Multidrug efflux transporter AcrB transmembrane domain"/>
    <property type="match status" value="2"/>
</dbReference>
<keyword evidence="1" id="KW-0812">Transmembrane</keyword>
<feature type="transmembrane region" description="Helical" evidence="1">
    <location>
        <begin position="387"/>
        <end position="411"/>
    </location>
</feature>
<dbReference type="Gene3D" id="3.30.70.1320">
    <property type="entry name" value="Multidrug efflux transporter AcrB pore domain like"/>
    <property type="match status" value="1"/>
</dbReference>
<dbReference type="Pfam" id="PF00873">
    <property type="entry name" value="ACR_tran"/>
    <property type="match status" value="1"/>
</dbReference>
<gene>
    <name evidence="2" type="ORF">EV699_111155</name>
</gene>
<dbReference type="SUPFAM" id="SSF82866">
    <property type="entry name" value="Multidrug efflux transporter AcrB transmembrane domain"/>
    <property type="match status" value="2"/>
</dbReference>
<dbReference type="PANTHER" id="PTHR32063">
    <property type="match status" value="1"/>
</dbReference>
<dbReference type="Proteomes" id="UP000295765">
    <property type="component" value="Unassembled WGS sequence"/>
</dbReference>
<evidence type="ECO:0000256" key="1">
    <source>
        <dbReference type="SAM" id="Phobius"/>
    </source>
</evidence>
<organism evidence="2 3">
    <name type="scientific">Plasticicumulans lactativorans</name>
    <dbReference type="NCBI Taxonomy" id="1133106"/>
    <lineage>
        <taxon>Bacteria</taxon>
        <taxon>Pseudomonadati</taxon>
        <taxon>Pseudomonadota</taxon>
        <taxon>Gammaproteobacteria</taxon>
        <taxon>Candidatus Competibacteraceae</taxon>
        <taxon>Plasticicumulans</taxon>
    </lineage>
</organism>
<dbReference type="InterPro" id="IPR001036">
    <property type="entry name" value="Acrflvin-R"/>
</dbReference>
<keyword evidence="3" id="KW-1185">Reference proteome</keyword>
<dbReference type="AlphaFoldDB" id="A0A4R2L382"/>
<dbReference type="SUPFAM" id="SSF82693">
    <property type="entry name" value="Multidrug efflux transporter AcrB pore domain, PN1, PN2, PC1 and PC2 subdomains"/>
    <property type="match status" value="3"/>
</dbReference>
<feature type="transmembrane region" description="Helical" evidence="1">
    <location>
        <begin position="953"/>
        <end position="975"/>
    </location>
</feature>
<dbReference type="PRINTS" id="PR00702">
    <property type="entry name" value="ACRIFLAVINRP"/>
</dbReference>
<feature type="transmembrane region" description="Helical" evidence="1">
    <location>
        <begin position="431"/>
        <end position="451"/>
    </location>
</feature>
<feature type="transmembrane region" description="Helical" evidence="1">
    <location>
        <begin position="334"/>
        <end position="353"/>
    </location>
</feature>
<dbReference type="Gene3D" id="3.30.2090.10">
    <property type="entry name" value="Multidrug efflux transporter AcrB TolC docking domain, DN and DC subdomains"/>
    <property type="match status" value="2"/>
</dbReference>
<comment type="caution">
    <text evidence="2">The sequence shown here is derived from an EMBL/GenBank/DDBJ whole genome shotgun (WGS) entry which is preliminary data.</text>
</comment>
<dbReference type="PANTHER" id="PTHR32063:SF21">
    <property type="entry name" value="MULTIDRUG RESISTANCE PROTEIN MDTB"/>
    <property type="match status" value="1"/>
</dbReference>
<dbReference type="GO" id="GO:0005886">
    <property type="term" value="C:plasma membrane"/>
    <property type="evidence" value="ECO:0007669"/>
    <property type="project" value="TreeGrafter"/>
</dbReference>
<feature type="transmembrane region" description="Helical" evidence="1">
    <location>
        <begin position="360"/>
        <end position="381"/>
    </location>
</feature>
<dbReference type="RefSeq" id="WP_132542769.1">
    <property type="nucleotide sequence ID" value="NZ_SLWY01000011.1"/>
</dbReference>
<dbReference type="FunFam" id="3.30.70.1430:FF:000001">
    <property type="entry name" value="Efflux pump membrane transporter"/>
    <property type="match status" value="1"/>
</dbReference>
<dbReference type="Gene3D" id="3.30.70.1430">
    <property type="entry name" value="Multidrug efflux transporter AcrB pore domain"/>
    <property type="match status" value="2"/>
</dbReference>
<dbReference type="InterPro" id="IPR027463">
    <property type="entry name" value="AcrB_DN_DC_subdom"/>
</dbReference>
<reference evidence="2 3" key="1">
    <citation type="submission" date="2019-03" db="EMBL/GenBank/DDBJ databases">
        <title>Genomic Encyclopedia of Type Strains, Phase IV (KMG-IV): sequencing the most valuable type-strain genomes for metagenomic binning, comparative biology and taxonomic classification.</title>
        <authorList>
            <person name="Goeker M."/>
        </authorList>
    </citation>
    <scope>NUCLEOTIDE SEQUENCE [LARGE SCALE GENOMIC DNA]</scope>
    <source>
        <strain evidence="2 3">DSM 25287</strain>
    </source>
</reference>
<dbReference type="EMBL" id="SLWY01000011">
    <property type="protein sequence ID" value="TCO80954.1"/>
    <property type="molecule type" value="Genomic_DNA"/>
</dbReference>
<feature type="transmembrane region" description="Helical" evidence="1">
    <location>
        <begin position="853"/>
        <end position="870"/>
    </location>
</feature>
<dbReference type="GO" id="GO:0042910">
    <property type="term" value="F:xenobiotic transmembrane transporter activity"/>
    <property type="evidence" value="ECO:0007669"/>
    <property type="project" value="TreeGrafter"/>
</dbReference>
<name>A0A4R2L382_9GAMM</name>
<dbReference type="Gene3D" id="3.30.70.1440">
    <property type="entry name" value="Multidrug efflux transporter AcrB pore domain"/>
    <property type="match status" value="1"/>
</dbReference>
<feature type="transmembrane region" description="Helical" evidence="1">
    <location>
        <begin position="981"/>
        <end position="1007"/>
    </location>
</feature>
<feature type="transmembrane region" description="Helical" evidence="1">
    <location>
        <begin position="463"/>
        <end position="482"/>
    </location>
</feature>
<sequence>MNLGAWCIARPVATILACLLLVLAGAVAVSRLPISALPSYDTPTISVSALLPGASPDTMAATVATPLEKQFATISGISSISSSNTLGSTMITLEFEYGRDIDGAALDVQAAILRAQRALPEDMTSVPSYRKVNPADQSVLLLALDSPSISLAELNDFADNLVSPALSTLTGVAQVMVFGAKKFAVRVHPDPDLLYARGLTLADIENALRSANANTPIGNLEGPRQVLTLQANRQLPNAAAFGEVIVATRDGAPVRLRDIAQVLDSYEGVRIGSWVNGERAIVLGVQRQPGANAVAVVDAVRAALPRLAAQMPESVRLRPLNDRSASVRESIHDVQLTFLATVVLVVMVSFLFLRRVTATLIPALALPVSLVGVAPFMLGMGHSLDNISMLGLTLATGLVVDDAIVMLENIVRRMEHGEAPGRAALRGARELTFTILSISISLVAVFIPIFFMEGSIGLLFHEFAVVVGLAVLISALVSLTLIPMLCARYLPEPDPGHRPGALVRAFERGFDYLLGGYRAALAWSMRHHGVMLTLTAATFAGTVYLFMTIPKGFFPDEDTGQLAVTVEGPQDIAPQALIERLKHVDVLLRADPAVLTATSTYGGGNSGRIFVTLRARGERQAMPVVIERLRATLRNVVGVTCYVNATQNLRLGGRMTKSRYQYVLQAVSGDDLAAWADRLMQAMRTGGTFTDVNVDAAQLGLEAHVDIDRDKASRLGIAIGDIRDALYAAFGQRQISTIYTSADSYNVFLEFPNELRRDETALERLYLRGGDGRLVPLATIASVRRAVGPVQVNHEGQLPAVTVSFNLPPGVALGDATARLEQIKAEIQWPASIATRFAGDADAFQQAARGQPLLLFVALLVIYVVLGVLYESFVHPLTILAGLPSAAVGALATLMLFGQELTLIATIGLLMLIGIVKKNAIMMIDVALELRRSEARPPEQAIFEAALLRFRPIMMTTLAAMAGALPIAAGWGAAAELRQPLGLAVVGGLVVSQFVTLFITPTLYLYLQRFDDWLTRRARLGPLDDD</sequence>
<keyword evidence="1" id="KW-0472">Membrane</keyword>
<keyword evidence="1" id="KW-1133">Transmembrane helix</keyword>
<dbReference type="OrthoDB" id="9757904at2"/>
<feature type="transmembrane region" description="Helical" evidence="1">
    <location>
        <begin position="903"/>
        <end position="928"/>
    </location>
</feature>
<evidence type="ECO:0000313" key="3">
    <source>
        <dbReference type="Proteomes" id="UP000295765"/>
    </source>
</evidence>